<dbReference type="InterPro" id="IPR029903">
    <property type="entry name" value="RmlD-like-bd"/>
</dbReference>
<dbReference type="SUPFAM" id="SSF51735">
    <property type="entry name" value="NAD(P)-binding Rossmann-fold domains"/>
    <property type="match status" value="1"/>
</dbReference>
<proteinExistence type="inferred from homology"/>
<protein>
    <recommendedName>
        <fullName evidence="3">Methionine adenosyltransferase 2 subunit beta</fullName>
    </recommendedName>
    <alternativeName>
        <fullName evidence="4">Methionine adenosyltransferase II beta</fullName>
    </alternativeName>
</protein>
<name>A0A6A4VFG2_AMPAM</name>
<gene>
    <name evidence="8" type="primary">mat2b_0</name>
    <name evidence="8" type="ORF">FJT64_013370</name>
</gene>
<comment type="pathway">
    <text evidence="1">Amino-acid biosynthesis; S-adenosyl-L-methionine biosynthesis; S-adenosyl-L-methionine from L-methionine: step 1/1.</text>
</comment>
<evidence type="ECO:0000256" key="3">
    <source>
        <dbReference type="ARBA" id="ARBA00021596"/>
    </source>
</evidence>
<evidence type="ECO:0000256" key="6">
    <source>
        <dbReference type="ARBA" id="ARBA00046786"/>
    </source>
</evidence>
<dbReference type="GO" id="GO:0006556">
    <property type="term" value="P:S-adenosylmethionine biosynthetic process"/>
    <property type="evidence" value="ECO:0007669"/>
    <property type="project" value="UniProtKB-UniPathway"/>
</dbReference>
<comment type="caution">
    <text evidence="8">The sequence shown here is derived from an EMBL/GenBank/DDBJ whole genome shotgun (WGS) entry which is preliminary data.</text>
</comment>
<evidence type="ECO:0000313" key="8">
    <source>
        <dbReference type="EMBL" id="KAF0288221.1"/>
    </source>
</evidence>
<dbReference type="InterPro" id="IPR036291">
    <property type="entry name" value="NAD(P)-bd_dom_sf"/>
</dbReference>
<dbReference type="FunFam" id="3.40.50.720:FF:000357">
    <property type="entry name" value="Methionine adenosyltransferase 2 subunit beta"/>
    <property type="match status" value="1"/>
</dbReference>
<organism evidence="8 9">
    <name type="scientific">Amphibalanus amphitrite</name>
    <name type="common">Striped barnacle</name>
    <name type="synonym">Balanus amphitrite</name>
    <dbReference type="NCBI Taxonomy" id="1232801"/>
    <lineage>
        <taxon>Eukaryota</taxon>
        <taxon>Metazoa</taxon>
        <taxon>Ecdysozoa</taxon>
        <taxon>Arthropoda</taxon>
        <taxon>Crustacea</taxon>
        <taxon>Multicrustacea</taxon>
        <taxon>Cirripedia</taxon>
        <taxon>Thoracica</taxon>
        <taxon>Thoracicalcarea</taxon>
        <taxon>Balanomorpha</taxon>
        <taxon>Balanoidea</taxon>
        <taxon>Balanidae</taxon>
        <taxon>Amphibalaninae</taxon>
        <taxon>Amphibalanus</taxon>
    </lineage>
</organism>
<dbReference type="EMBL" id="VIIS01002122">
    <property type="protein sequence ID" value="KAF0288221.1"/>
    <property type="molecule type" value="Genomic_DNA"/>
</dbReference>
<dbReference type="OrthoDB" id="6235964at2759"/>
<evidence type="ECO:0000256" key="4">
    <source>
        <dbReference type="ARBA" id="ARBA00029977"/>
    </source>
</evidence>
<evidence type="ECO:0000313" key="9">
    <source>
        <dbReference type="Proteomes" id="UP000440578"/>
    </source>
</evidence>
<evidence type="ECO:0000256" key="5">
    <source>
        <dbReference type="ARBA" id="ARBA00045998"/>
    </source>
</evidence>
<evidence type="ECO:0000259" key="7">
    <source>
        <dbReference type="Pfam" id="PF04321"/>
    </source>
</evidence>
<dbReference type="UniPathway" id="UPA00315">
    <property type="reaction ID" value="UER00080"/>
</dbReference>
<reference evidence="8 9" key="1">
    <citation type="submission" date="2019-07" db="EMBL/GenBank/DDBJ databases">
        <title>Draft genome assembly of a fouling barnacle, Amphibalanus amphitrite (Darwin, 1854): The first reference genome for Thecostraca.</title>
        <authorList>
            <person name="Kim W."/>
        </authorList>
    </citation>
    <scope>NUCLEOTIDE SEQUENCE [LARGE SCALE GENOMIC DNA]</scope>
    <source>
        <strain evidence="8">SNU_AA5</strain>
        <tissue evidence="8">Soma without cirri and trophi</tissue>
    </source>
</reference>
<dbReference type="Gene3D" id="3.40.50.720">
    <property type="entry name" value="NAD(P)-binding Rossmann-like Domain"/>
    <property type="match status" value="1"/>
</dbReference>
<dbReference type="AlphaFoldDB" id="A0A6A4VFG2"/>
<dbReference type="PANTHER" id="PTHR10491:SF4">
    <property type="entry name" value="METHIONINE ADENOSYLTRANSFERASE 2 SUBUNIT BETA"/>
    <property type="match status" value="1"/>
</dbReference>
<comment type="similarity">
    <text evidence="2">Belongs to the dTDP-4-dehydrorhamnose reductase family. MAT2B subfamily.</text>
</comment>
<dbReference type="Proteomes" id="UP000440578">
    <property type="component" value="Unassembled WGS sequence"/>
</dbReference>
<dbReference type="InterPro" id="IPR005913">
    <property type="entry name" value="dTDP_dehydrorham_reduct"/>
</dbReference>
<accession>A0A6A4VFG2</accession>
<dbReference type="Pfam" id="PF04321">
    <property type="entry name" value="RmlD_sub_bind"/>
    <property type="match status" value="1"/>
</dbReference>
<dbReference type="GO" id="GO:0048269">
    <property type="term" value="C:methionine adenosyltransferase complex"/>
    <property type="evidence" value="ECO:0007669"/>
    <property type="project" value="TreeGrafter"/>
</dbReference>
<evidence type="ECO:0000256" key="2">
    <source>
        <dbReference type="ARBA" id="ARBA00008656"/>
    </source>
</evidence>
<dbReference type="GO" id="GO:0016740">
    <property type="term" value="F:transferase activity"/>
    <property type="evidence" value="ECO:0007669"/>
    <property type="project" value="UniProtKB-KW"/>
</dbReference>
<comment type="function">
    <text evidence="5">Regulatory subunit of S-adenosylmethionine synthetase 2, an enzyme that catalyzes the formation of S-adenosylmethionine from methionine and ATP. Regulates MAT2A catalytic activity by changing its kinetic properties, increasing its affinity for L-methionine. Can bind NADP (in vitro).</text>
</comment>
<dbReference type="CDD" id="cd05254">
    <property type="entry name" value="dTDP_HR_like_SDR_e"/>
    <property type="match status" value="1"/>
</dbReference>
<keyword evidence="8" id="KW-0808">Transferase</keyword>
<comment type="subunit">
    <text evidence="6">Heterotrimer; composed of a catalytic MAT2A homodimer that binds one regulatory MAT2B chain. Heterohexamer; composed of a central, catalytic MAT2A homotetramer flanked on either side by a regulatory MAT2B chain. NADP binding increases the affinity for MAT2A.</text>
</comment>
<dbReference type="GO" id="GO:0048270">
    <property type="term" value="F:methionine adenosyltransferase regulator activity"/>
    <property type="evidence" value="ECO:0007669"/>
    <property type="project" value="TreeGrafter"/>
</dbReference>
<feature type="domain" description="RmlD-like substrate binding" evidence="7">
    <location>
        <begin position="3"/>
        <end position="295"/>
    </location>
</feature>
<keyword evidence="9" id="KW-1185">Reference proteome</keyword>
<sequence>MAKVVVTGASGLLGRALYQTFKEEGFTVTGFAKSRVSAGLLSVDLLDSDELRARLRQLAPQVIVHSAAYRSPDQVEADAAAARRMNVHASQVIGEVAAELGAQLLYISTDYVFDGSSPPYKADDPPNPVNLYGQTKLEGERATLHACPGALVLRVPVLYGPVERLDESAVTVLLRCLLEPPAAGCAVSDLEKRYPAHVRDVADICHRLLEKQREDRAAVRGVYQWSGSETLTKYGMVRAMAAVFGLSAEHVTPTRAPPPAGTRRPLDSRLDTGRLAELGIGTHTPFAEGIEQCLSAWLEKKDAPQ</sequence>
<dbReference type="PANTHER" id="PTHR10491">
    <property type="entry name" value="DTDP-4-DEHYDRORHAMNOSE REDUCTASE"/>
    <property type="match status" value="1"/>
</dbReference>
<evidence type="ECO:0000256" key="1">
    <source>
        <dbReference type="ARBA" id="ARBA00005224"/>
    </source>
</evidence>